<feature type="region of interest" description="Disordered" evidence="6">
    <location>
        <begin position="325"/>
        <end position="347"/>
    </location>
</feature>
<feature type="signal peptide" evidence="8">
    <location>
        <begin position="1"/>
        <end position="24"/>
    </location>
</feature>
<dbReference type="InterPro" id="IPR003599">
    <property type="entry name" value="Ig_sub"/>
</dbReference>
<dbReference type="OMA" id="AGRYECL"/>
<evidence type="ECO:0000256" key="4">
    <source>
        <dbReference type="ARBA" id="ARBA00023180"/>
    </source>
</evidence>
<reference evidence="10" key="1">
    <citation type="submission" date="2022-11" db="UniProtKB">
        <authorList>
            <consortium name="EnsemblMetazoa"/>
        </authorList>
    </citation>
    <scope>IDENTIFICATION</scope>
</reference>
<evidence type="ECO:0000313" key="11">
    <source>
        <dbReference type="Proteomes" id="UP000887568"/>
    </source>
</evidence>
<feature type="domain" description="Ig-like" evidence="9">
    <location>
        <begin position="229"/>
        <end position="331"/>
    </location>
</feature>
<name>A0A914BLG5_PATMI</name>
<keyword evidence="8" id="KW-0732">Signal</keyword>
<dbReference type="InterPro" id="IPR013783">
    <property type="entry name" value="Ig-like_fold"/>
</dbReference>
<keyword evidence="2 7" id="KW-0472">Membrane</keyword>
<dbReference type="GO" id="GO:0005886">
    <property type="term" value="C:plasma membrane"/>
    <property type="evidence" value="ECO:0007669"/>
    <property type="project" value="TreeGrafter"/>
</dbReference>
<evidence type="ECO:0000256" key="2">
    <source>
        <dbReference type="ARBA" id="ARBA00023136"/>
    </source>
</evidence>
<keyword evidence="7" id="KW-0812">Transmembrane</keyword>
<feature type="compositionally biased region" description="Basic and acidic residues" evidence="6">
    <location>
        <begin position="440"/>
        <end position="451"/>
    </location>
</feature>
<dbReference type="InterPro" id="IPR036179">
    <property type="entry name" value="Ig-like_dom_sf"/>
</dbReference>
<dbReference type="InterPro" id="IPR051275">
    <property type="entry name" value="Cell_adhesion_signaling"/>
</dbReference>
<feature type="domain" description="Ig-like" evidence="9">
    <location>
        <begin position="124"/>
        <end position="221"/>
    </location>
</feature>
<evidence type="ECO:0000256" key="8">
    <source>
        <dbReference type="SAM" id="SignalP"/>
    </source>
</evidence>
<proteinExistence type="predicted"/>
<organism evidence="10 11">
    <name type="scientific">Patiria miniata</name>
    <name type="common">Bat star</name>
    <name type="synonym">Asterina miniata</name>
    <dbReference type="NCBI Taxonomy" id="46514"/>
    <lineage>
        <taxon>Eukaryota</taxon>
        <taxon>Metazoa</taxon>
        <taxon>Echinodermata</taxon>
        <taxon>Eleutherozoa</taxon>
        <taxon>Asterozoa</taxon>
        <taxon>Asteroidea</taxon>
        <taxon>Valvatacea</taxon>
        <taxon>Valvatida</taxon>
        <taxon>Asterinidae</taxon>
        <taxon>Patiria</taxon>
    </lineage>
</organism>
<evidence type="ECO:0000256" key="5">
    <source>
        <dbReference type="ARBA" id="ARBA00023319"/>
    </source>
</evidence>
<evidence type="ECO:0000256" key="3">
    <source>
        <dbReference type="ARBA" id="ARBA00023157"/>
    </source>
</evidence>
<feature type="compositionally biased region" description="Basic and acidic residues" evidence="6">
    <location>
        <begin position="397"/>
        <end position="406"/>
    </location>
</feature>
<feature type="domain" description="Ig-like" evidence="9">
    <location>
        <begin position="40"/>
        <end position="121"/>
    </location>
</feature>
<dbReference type="InterPro" id="IPR003598">
    <property type="entry name" value="Ig_sub2"/>
</dbReference>
<dbReference type="Gene3D" id="2.60.40.10">
    <property type="entry name" value="Immunoglobulins"/>
    <property type="match status" value="3"/>
</dbReference>
<dbReference type="GO" id="GO:0050839">
    <property type="term" value="F:cell adhesion molecule binding"/>
    <property type="evidence" value="ECO:0007669"/>
    <property type="project" value="TreeGrafter"/>
</dbReference>
<dbReference type="SMART" id="SM00408">
    <property type="entry name" value="IGc2"/>
    <property type="match status" value="3"/>
</dbReference>
<sequence>MAGKVSVLIVCYFLLSTEDLLTVAQVQTIDQFSHAVGIRGQGVQLFCRVTNQGMYGVYWVAERVEDELVLGLGTSDYVKQLRFELDVDISLGFYNLTISDLVPSDAGRYECLMSNGVRTVNGLPGMLEVVEAVAPPEGPSCLAGYCEPLSEGDEIRLSCVSGSGGRPESQLAWYRHDDKISAGAGPNFTAILRAAPADDGAVFACQENHLALEGTRSCTVGPLVVLHAPVVTILPSNPQASLGDSVTLTCSGDANPPVENVQWIVGNETVTPMANSSSNSFESRFTIDDEEDLTGHLQSRLIISDVGELDYGLQITCIAQSPNSSRNASVTIRPPDPNPPLNPDGGTDGIAGDPLLLLAVVGSALGGLIVFGILCLLAPHLGCLVCESCRRRRRENQRKAQLELDRKRSRKARKLELSTRRKAGSTAYYANTAFDNYEIPRKTNSRREKAGKPQSISSKSTASCSKLSNCVVEIDNTITSN</sequence>
<dbReference type="GO" id="GO:0098609">
    <property type="term" value="P:cell-cell adhesion"/>
    <property type="evidence" value="ECO:0007669"/>
    <property type="project" value="TreeGrafter"/>
</dbReference>
<dbReference type="InterPro" id="IPR007110">
    <property type="entry name" value="Ig-like_dom"/>
</dbReference>
<keyword evidence="5" id="KW-0393">Immunoglobulin domain</keyword>
<dbReference type="PROSITE" id="PS50835">
    <property type="entry name" value="IG_LIKE"/>
    <property type="match status" value="3"/>
</dbReference>
<dbReference type="EnsemblMetazoa" id="XM_038220379.1">
    <property type="protein sequence ID" value="XP_038076307.1"/>
    <property type="gene ID" value="LOC119744448"/>
</dbReference>
<feature type="transmembrane region" description="Helical" evidence="7">
    <location>
        <begin position="355"/>
        <end position="385"/>
    </location>
</feature>
<dbReference type="PANTHER" id="PTHR11640:SF31">
    <property type="entry name" value="IRREGULAR CHIASM C-ROUGHEST PROTEIN-RELATED"/>
    <property type="match status" value="1"/>
</dbReference>
<evidence type="ECO:0000256" key="6">
    <source>
        <dbReference type="SAM" id="MobiDB-lite"/>
    </source>
</evidence>
<feature type="region of interest" description="Disordered" evidence="6">
    <location>
        <begin position="397"/>
        <end position="419"/>
    </location>
</feature>
<accession>A0A914BLG5</accession>
<dbReference type="GO" id="GO:0005911">
    <property type="term" value="C:cell-cell junction"/>
    <property type="evidence" value="ECO:0007669"/>
    <property type="project" value="TreeGrafter"/>
</dbReference>
<dbReference type="RefSeq" id="XP_038076307.1">
    <property type="nucleotide sequence ID" value="XM_038220379.1"/>
</dbReference>
<evidence type="ECO:0000256" key="1">
    <source>
        <dbReference type="ARBA" id="ARBA00004479"/>
    </source>
</evidence>
<evidence type="ECO:0000256" key="7">
    <source>
        <dbReference type="SAM" id="Phobius"/>
    </source>
</evidence>
<keyword evidence="11" id="KW-1185">Reference proteome</keyword>
<dbReference type="SMART" id="SM00409">
    <property type="entry name" value="IG"/>
    <property type="match status" value="2"/>
</dbReference>
<dbReference type="AlphaFoldDB" id="A0A914BLG5"/>
<dbReference type="Pfam" id="PF13927">
    <property type="entry name" value="Ig_3"/>
    <property type="match status" value="1"/>
</dbReference>
<dbReference type="Proteomes" id="UP000887568">
    <property type="component" value="Unplaced"/>
</dbReference>
<comment type="subcellular location">
    <subcellularLocation>
        <location evidence="1">Membrane</location>
        <topology evidence="1">Single-pass type I membrane protein</topology>
    </subcellularLocation>
</comment>
<dbReference type="SUPFAM" id="SSF48726">
    <property type="entry name" value="Immunoglobulin"/>
    <property type="match status" value="3"/>
</dbReference>
<keyword evidence="7" id="KW-1133">Transmembrane helix</keyword>
<dbReference type="GeneID" id="119744448"/>
<feature type="region of interest" description="Disordered" evidence="6">
    <location>
        <begin position="440"/>
        <end position="460"/>
    </location>
</feature>
<evidence type="ECO:0000313" key="10">
    <source>
        <dbReference type="EnsemblMetazoa" id="XP_038076307.1"/>
    </source>
</evidence>
<protein>
    <recommendedName>
        <fullName evidence="9">Ig-like domain-containing protein</fullName>
    </recommendedName>
</protein>
<dbReference type="OrthoDB" id="5843397at2759"/>
<feature type="chain" id="PRO_5036779171" description="Ig-like domain-containing protein" evidence="8">
    <location>
        <begin position="25"/>
        <end position="481"/>
    </location>
</feature>
<evidence type="ECO:0000259" key="9">
    <source>
        <dbReference type="PROSITE" id="PS50835"/>
    </source>
</evidence>
<dbReference type="PANTHER" id="PTHR11640">
    <property type="entry name" value="NEPHRIN"/>
    <property type="match status" value="1"/>
</dbReference>
<keyword evidence="4" id="KW-0325">Glycoprotein</keyword>
<keyword evidence="3" id="KW-1015">Disulfide bond</keyword>